<dbReference type="GO" id="GO:0005829">
    <property type="term" value="C:cytosol"/>
    <property type="evidence" value="ECO:0007669"/>
    <property type="project" value="TreeGrafter"/>
</dbReference>
<evidence type="ECO:0000256" key="4">
    <source>
        <dbReference type="ARBA" id="ARBA00048683"/>
    </source>
</evidence>
<dbReference type="Pfam" id="PF01210">
    <property type="entry name" value="NAD_Gly3P_dh_N"/>
    <property type="match status" value="1"/>
</dbReference>
<dbReference type="InterPro" id="IPR008927">
    <property type="entry name" value="6-PGluconate_DH-like_C_sf"/>
</dbReference>
<reference evidence="7" key="1">
    <citation type="journal article" date="2020" name="Nature">
        <title>Giant virus diversity and host interactions through global metagenomics.</title>
        <authorList>
            <person name="Schulz F."/>
            <person name="Roux S."/>
            <person name="Paez-Espino D."/>
            <person name="Jungbluth S."/>
            <person name="Walsh D.A."/>
            <person name="Denef V.J."/>
            <person name="McMahon K.D."/>
            <person name="Konstantinidis K.T."/>
            <person name="Eloe-Fadrosh E.A."/>
            <person name="Kyrpides N.C."/>
            <person name="Woyke T."/>
        </authorList>
    </citation>
    <scope>NUCLEOTIDE SEQUENCE</scope>
    <source>
        <strain evidence="7">GVMAG-S-ERX555907-63</strain>
    </source>
</reference>
<dbReference type="GO" id="GO:0046168">
    <property type="term" value="P:glycerol-3-phosphate catabolic process"/>
    <property type="evidence" value="ECO:0007669"/>
    <property type="project" value="InterPro"/>
</dbReference>
<dbReference type="GO" id="GO:0051287">
    <property type="term" value="F:NAD binding"/>
    <property type="evidence" value="ECO:0007669"/>
    <property type="project" value="InterPro"/>
</dbReference>
<dbReference type="InterPro" id="IPR013328">
    <property type="entry name" value="6PGD_dom2"/>
</dbReference>
<accession>A0A6C0L3A7</accession>
<evidence type="ECO:0000256" key="2">
    <source>
        <dbReference type="ARBA" id="ARBA00023002"/>
    </source>
</evidence>
<dbReference type="InterPro" id="IPR011128">
    <property type="entry name" value="G3P_DH_NAD-dep_N"/>
</dbReference>
<dbReference type="InterPro" id="IPR036291">
    <property type="entry name" value="NAD(P)-bd_dom_sf"/>
</dbReference>
<dbReference type="PANTHER" id="PTHR11728">
    <property type="entry name" value="GLYCEROL-3-PHOSPHATE DEHYDROGENASE"/>
    <property type="match status" value="1"/>
</dbReference>
<keyword evidence="2" id="KW-0560">Oxidoreductase</keyword>
<dbReference type="EMBL" id="MN741020">
    <property type="protein sequence ID" value="QHU22958.1"/>
    <property type="molecule type" value="Genomic_DNA"/>
</dbReference>
<comment type="catalytic activity">
    <reaction evidence="4">
        <text>sn-glycerol 3-phosphate + NAD(+) = dihydroxyacetone phosphate + NADH + H(+)</text>
        <dbReference type="Rhea" id="RHEA:11092"/>
        <dbReference type="ChEBI" id="CHEBI:15378"/>
        <dbReference type="ChEBI" id="CHEBI:57540"/>
        <dbReference type="ChEBI" id="CHEBI:57597"/>
        <dbReference type="ChEBI" id="CHEBI:57642"/>
        <dbReference type="ChEBI" id="CHEBI:57945"/>
        <dbReference type="EC" id="1.1.1.8"/>
    </reaction>
</comment>
<sequence>MSEIKPLIIGTGSFGSAMAIVLGKSLPNTQIIIWGRRLEIVEDINNNNRNSEYLPQNSLKFPDNIIATNNLQESIKISNIIFIAIPSIFLEKILYSIDLNLNNKILISLVKGIFIKDNQVTNLYTVCELLNNRFPKCDCCVLSGPNLYSDLARGKFAEATIGSYNLDIGNKVKNLFTKHSNFKTNVTFDRFGVEYAGLLKNIISLGCGFIDYIGNVNARAALIRQGIHEMYNFTCTLSLKNNLPYKKTFFEDACGIGDLILTTHYGRGFILAKEFLKESNIQKEKDCAQIWQEVESILFNNMKIPDIHNCLIIGQNIENRGLTSVFPILNAIYTIAWKKEDPNILLDILLEN</sequence>
<evidence type="ECO:0000259" key="5">
    <source>
        <dbReference type="Pfam" id="PF01210"/>
    </source>
</evidence>
<keyword evidence="3" id="KW-0520">NAD</keyword>
<dbReference type="InterPro" id="IPR006109">
    <property type="entry name" value="G3P_DH_NAD-dep_C"/>
</dbReference>
<dbReference type="Gene3D" id="1.10.1040.10">
    <property type="entry name" value="N-(1-d-carboxylethyl)-l-norvaline Dehydrogenase, domain 2"/>
    <property type="match status" value="1"/>
</dbReference>
<dbReference type="Gene3D" id="3.40.50.720">
    <property type="entry name" value="NAD(P)-binding Rossmann-like Domain"/>
    <property type="match status" value="1"/>
</dbReference>
<evidence type="ECO:0000313" key="7">
    <source>
        <dbReference type="EMBL" id="QHU22958.1"/>
    </source>
</evidence>
<dbReference type="InterPro" id="IPR006168">
    <property type="entry name" value="G3P_DH_NAD-dep"/>
</dbReference>
<protein>
    <recommendedName>
        <fullName evidence="8">Glycerol-3-phosphate dehydrogenase (NAD(P)(+))</fullName>
    </recommendedName>
</protein>
<dbReference type="SUPFAM" id="SSF48179">
    <property type="entry name" value="6-phosphogluconate dehydrogenase C-terminal domain-like"/>
    <property type="match status" value="1"/>
</dbReference>
<name>A0A6C0L3A7_9ZZZZ</name>
<dbReference type="GO" id="GO:0141152">
    <property type="term" value="F:glycerol-3-phosphate dehydrogenase (NAD+) activity"/>
    <property type="evidence" value="ECO:0007669"/>
    <property type="project" value="UniProtKB-EC"/>
</dbReference>
<feature type="domain" description="Glycerol-3-phosphate dehydrogenase NAD-dependent C-terminal" evidence="6">
    <location>
        <begin position="189"/>
        <end position="345"/>
    </location>
</feature>
<dbReference type="AlphaFoldDB" id="A0A6C0L3A7"/>
<dbReference type="GO" id="GO:0005975">
    <property type="term" value="P:carbohydrate metabolic process"/>
    <property type="evidence" value="ECO:0007669"/>
    <property type="project" value="InterPro"/>
</dbReference>
<dbReference type="Pfam" id="PF07479">
    <property type="entry name" value="NAD_Gly3P_dh_C"/>
    <property type="match status" value="1"/>
</dbReference>
<dbReference type="PIRSF" id="PIRSF000114">
    <property type="entry name" value="Glycerol-3-P_dh"/>
    <property type="match status" value="1"/>
</dbReference>
<proteinExistence type="inferred from homology"/>
<evidence type="ECO:0000256" key="1">
    <source>
        <dbReference type="ARBA" id="ARBA00011009"/>
    </source>
</evidence>
<organism evidence="7">
    <name type="scientific">viral metagenome</name>
    <dbReference type="NCBI Taxonomy" id="1070528"/>
    <lineage>
        <taxon>unclassified sequences</taxon>
        <taxon>metagenomes</taxon>
        <taxon>organismal metagenomes</taxon>
    </lineage>
</organism>
<dbReference type="SUPFAM" id="SSF51735">
    <property type="entry name" value="NAD(P)-binding Rossmann-fold domains"/>
    <property type="match status" value="1"/>
</dbReference>
<dbReference type="PRINTS" id="PR00077">
    <property type="entry name" value="GPDHDRGNASE"/>
</dbReference>
<dbReference type="PANTHER" id="PTHR11728:SF8">
    <property type="entry name" value="GLYCEROL-3-PHOSPHATE DEHYDROGENASE [NAD(+)]-RELATED"/>
    <property type="match status" value="1"/>
</dbReference>
<evidence type="ECO:0000259" key="6">
    <source>
        <dbReference type="Pfam" id="PF07479"/>
    </source>
</evidence>
<comment type="similarity">
    <text evidence="1">Belongs to the NAD-dependent glycerol-3-phosphate dehydrogenase family.</text>
</comment>
<feature type="domain" description="Glycerol-3-phosphate dehydrogenase NAD-dependent N-terminal" evidence="5">
    <location>
        <begin position="8"/>
        <end position="166"/>
    </location>
</feature>
<evidence type="ECO:0000256" key="3">
    <source>
        <dbReference type="ARBA" id="ARBA00023027"/>
    </source>
</evidence>
<evidence type="ECO:0008006" key="8">
    <source>
        <dbReference type="Google" id="ProtNLM"/>
    </source>
</evidence>